<dbReference type="AlphaFoldDB" id="A0A7T0PGY1"/>
<dbReference type="PANTHER" id="PTHR37574:SF1">
    <property type="entry name" value="LIPASE B"/>
    <property type="match status" value="1"/>
</dbReference>
<dbReference type="InterPro" id="IPR053228">
    <property type="entry name" value="Stereospecific_Lipase"/>
</dbReference>
<organism evidence="2 3">
    <name type="scientific">Corynebacterium qintianiae</name>
    <dbReference type="NCBI Taxonomy" id="2709392"/>
    <lineage>
        <taxon>Bacteria</taxon>
        <taxon>Bacillati</taxon>
        <taxon>Actinomycetota</taxon>
        <taxon>Actinomycetes</taxon>
        <taxon>Mycobacteriales</taxon>
        <taxon>Corynebacteriaceae</taxon>
        <taxon>Corynebacterium</taxon>
    </lineage>
</organism>
<feature type="compositionally biased region" description="Polar residues" evidence="1">
    <location>
        <begin position="16"/>
        <end position="26"/>
    </location>
</feature>
<reference evidence="2 3" key="1">
    <citation type="submission" date="2020-11" db="EMBL/GenBank/DDBJ databases">
        <title>Corynebacterium sp. MC1420.</title>
        <authorList>
            <person name="Zhou J."/>
        </authorList>
    </citation>
    <scope>NUCLEOTIDE SEQUENCE [LARGE SCALE GENOMIC DNA]</scope>
    <source>
        <strain evidence="2 3">MC1420</strain>
    </source>
</reference>
<accession>A0A7T0PGY1</accession>
<evidence type="ECO:0000313" key="2">
    <source>
        <dbReference type="EMBL" id="QPK84362.1"/>
    </source>
</evidence>
<evidence type="ECO:0000256" key="1">
    <source>
        <dbReference type="SAM" id="MobiDB-lite"/>
    </source>
</evidence>
<feature type="region of interest" description="Disordered" evidence="1">
    <location>
        <begin position="1"/>
        <end position="26"/>
    </location>
</feature>
<keyword evidence="3" id="KW-1185">Reference proteome</keyword>
<dbReference type="PANTHER" id="PTHR37574">
    <property type="entry name" value="LIPASE B"/>
    <property type="match status" value="1"/>
</dbReference>
<dbReference type="KEGG" id="cqn:G7Y29_09610"/>
<protein>
    <submittedName>
        <fullName evidence="2">Lipase</fullName>
    </submittedName>
</protein>
<dbReference type="SUPFAM" id="SSF53474">
    <property type="entry name" value="alpha/beta-Hydrolases"/>
    <property type="match status" value="1"/>
</dbReference>
<dbReference type="InterPro" id="IPR029058">
    <property type="entry name" value="AB_hydrolase_fold"/>
</dbReference>
<proteinExistence type="predicted"/>
<feature type="region of interest" description="Disordered" evidence="1">
    <location>
        <begin position="333"/>
        <end position="365"/>
    </location>
</feature>
<dbReference type="Gene3D" id="3.40.50.1820">
    <property type="entry name" value="alpha/beta hydrolase"/>
    <property type="match status" value="1"/>
</dbReference>
<name>A0A7T0PGY1_9CORY</name>
<dbReference type="EMBL" id="CP064955">
    <property type="protein sequence ID" value="QPK84362.1"/>
    <property type="molecule type" value="Genomic_DNA"/>
</dbReference>
<evidence type="ECO:0000313" key="3">
    <source>
        <dbReference type="Proteomes" id="UP000594586"/>
    </source>
</evidence>
<dbReference type="Proteomes" id="UP000594586">
    <property type="component" value="Chromosome"/>
</dbReference>
<gene>
    <name evidence="2" type="ORF">G7Y29_09610</name>
</gene>
<feature type="compositionally biased region" description="Low complexity" evidence="1">
    <location>
        <begin position="352"/>
        <end position="365"/>
    </location>
</feature>
<sequence>MALATLASPAHAQEVPNGSSPLLGSSTVHDLDAHAMGDYVPPQAELDAAFGCSNPVADPAAKKTVLLVHGVGANAQQTFAWNYIPQLDAEGFDVCWVNLPHNGRGDLTQAGLYVANAVKLAHSRVGRNIGVVGHSAGPPAAMWGLRYDAEAATLVDDFVSVAGAIRGTTLVEPLCLALGNCPAIAWQMHPQSNFVQALNAEPLAETIDVTSVYSLTDYGIQPATQASYIAGAANIPTQRLCPTQIPGHIGILANNTAYQLVLDALNHDGPADPARLKGLACSQHISPGIDPRALPVAIPAIGEYVAALGEPRYLSEPALPSYARADVAAPLDPTQMRSGSSQRLAEGSATYSSGVIGSAAGSSSL</sequence>